<feature type="compositionally biased region" description="Polar residues" evidence="14">
    <location>
        <begin position="597"/>
        <end position="611"/>
    </location>
</feature>
<dbReference type="GO" id="GO:0046872">
    <property type="term" value="F:metal ion binding"/>
    <property type="evidence" value="ECO:0007669"/>
    <property type="project" value="UniProtKB-KW"/>
</dbReference>
<comment type="caution">
    <text evidence="15">The sequence shown here is derived from an EMBL/GenBank/DDBJ whole genome shotgun (WGS) entry which is preliminary data.</text>
</comment>
<dbReference type="InterPro" id="IPR002495">
    <property type="entry name" value="Glyco_trans_8"/>
</dbReference>
<feature type="compositionally biased region" description="Polar residues" evidence="14">
    <location>
        <begin position="665"/>
        <end position="682"/>
    </location>
</feature>
<feature type="compositionally biased region" description="Polar residues" evidence="14">
    <location>
        <begin position="406"/>
        <end position="429"/>
    </location>
</feature>
<keyword evidence="3" id="KW-0963">Cytoplasm</keyword>
<evidence type="ECO:0000256" key="10">
    <source>
        <dbReference type="ARBA" id="ARBA00038934"/>
    </source>
</evidence>
<dbReference type="GO" id="GO:0008466">
    <property type="term" value="F:glycogenin glucosyltransferase activity"/>
    <property type="evidence" value="ECO:0007669"/>
    <property type="project" value="UniProtKB-EC"/>
</dbReference>
<dbReference type="Gene3D" id="3.90.550.10">
    <property type="entry name" value="Spore Coat Polysaccharide Biosynthesis Protein SpsA, Chain A"/>
    <property type="match status" value="1"/>
</dbReference>
<reference evidence="15 16" key="2">
    <citation type="journal article" date="2012" name="Open Biol.">
        <title>Characteristics of nucleosomes and linker DNA regions on the genome of the basidiomycete Mixia osmundae revealed by mono- and dinucleosome mapping.</title>
        <authorList>
            <person name="Nishida H."/>
            <person name="Kondo S."/>
            <person name="Matsumoto T."/>
            <person name="Suzuki Y."/>
            <person name="Yoshikawa H."/>
            <person name="Taylor T.D."/>
            <person name="Sugiyama J."/>
        </authorList>
    </citation>
    <scope>NUCLEOTIDE SEQUENCE [LARGE SCALE GENOMIC DNA]</scope>
    <source>
        <strain evidence="16">CBS 9802 / IAM 14324 / JCM 22182 / KY 12970</strain>
    </source>
</reference>
<dbReference type="AlphaFoldDB" id="G7E025"/>
<evidence type="ECO:0000256" key="12">
    <source>
        <dbReference type="ARBA" id="ARBA00052293"/>
    </source>
</evidence>
<feature type="region of interest" description="Disordered" evidence="14">
    <location>
        <begin position="443"/>
        <end position="642"/>
    </location>
</feature>
<reference evidence="15 16" key="1">
    <citation type="journal article" date="2011" name="J. Gen. Appl. Microbiol.">
        <title>Draft genome sequencing of the enigmatic basidiomycete Mixia osmundae.</title>
        <authorList>
            <person name="Nishida H."/>
            <person name="Nagatsuka Y."/>
            <person name="Sugiyama J."/>
        </authorList>
    </citation>
    <scope>NUCLEOTIDE SEQUENCE [LARGE SCALE GENOMIC DNA]</scope>
    <source>
        <strain evidence="16">CBS 9802 / IAM 14324 / JCM 22182 / KY 12970</strain>
    </source>
</reference>
<comment type="similarity">
    <text evidence="9">Belongs to the glycosyltransferase 8 family. Glycogenin subfamily.</text>
</comment>
<dbReference type="CDD" id="cd02537">
    <property type="entry name" value="GT8_Glycogenin"/>
    <property type="match status" value="1"/>
</dbReference>
<dbReference type="PANTHER" id="PTHR11183">
    <property type="entry name" value="GLYCOGENIN SUBFAMILY MEMBER"/>
    <property type="match status" value="1"/>
</dbReference>
<evidence type="ECO:0000313" key="15">
    <source>
        <dbReference type="EMBL" id="GAA96185.1"/>
    </source>
</evidence>
<evidence type="ECO:0000256" key="1">
    <source>
        <dbReference type="ARBA" id="ARBA00001936"/>
    </source>
</evidence>
<evidence type="ECO:0000256" key="13">
    <source>
        <dbReference type="ARBA" id="ARBA00057883"/>
    </source>
</evidence>
<keyword evidence="6" id="KW-0320">Glycogen biosynthesis</keyword>
<dbReference type="STRING" id="764103.G7E025"/>
<evidence type="ECO:0000256" key="2">
    <source>
        <dbReference type="ARBA" id="ARBA00004496"/>
    </source>
</evidence>
<dbReference type="GO" id="GO:0005978">
    <property type="term" value="P:glycogen biosynthetic process"/>
    <property type="evidence" value="ECO:0007669"/>
    <property type="project" value="UniProtKB-KW"/>
</dbReference>
<evidence type="ECO:0000256" key="7">
    <source>
        <dbReference type="ARBA" id="ARBA00023180"/>
    </source>
</evidence>
<comment type="catalytic activity">
    <reaction evidence="12">
        <text>L-tyrosyl-[glycogenin] + UDP-alpha-D-glucose = alpha-D-glucosyl-L-tyrosyl-[glycogenin] + UDP + H(+)</text>
        <dbReference type="Rhea" id="RHEA:23360"/>
        <dbReference type="Rhea" id="RHEA-COMP:14604"/>
        <dbReference type="Rhea" id="RHEA-COMP:14605"/>
        <dbReference type="ChEBI" id="CHEBI:15378"/>
        <dbReference type="ChEBI" id="CHEBI:46858"/>
        <dbReference type="ChEBI" id="CHEBI:58223"/>
        <dbReference type="ChEBI" id="CHEBI:58885"/>
        <dbReference type="ChEBI" id="CHEBI:140573"/>
        <dbReference type="EC" id="2.4.1.186"/>
    </reaction>
</comment>
<feature type="compositionally biased region" description="Low complexity" evidence="14">
    <location>
        <begin position="476"/>
        <end position="491"/>
    </location>
</feature>
<keyword evidence="8" id="KW-0464">Manganese</keyword>
<dbReference type="OrthoDB" id="2014201at2759"/>
<dbReference type="InterPro" id="IPR050587">
    <property type="entry name" value="GNT1/Glycosyltrans_8"/>
</dbReference>
<protein>
    <recommendedName>
        <fullName evidence="10">glycogenin glucosyltransferase</fullName>
        <ecNumber evidence="10">2.4.1.186</ecNumber>
    </recommendedName>
</protein>
<evidence type="ECO:0000256" key="3">
    <source>
        <dbReference type="ARBA" id="ARBA00022490"/>
    </source>
</evidence>
<dbReference type="HOGENOM" id="CLU_017171_2_0_1"/>
<feature type="region of interest" description="Disordered" evidence="14">
    <location>
        <begin position="370"/>
        <end position="431"/>
    </location>
</feature>
<gene>
    <name evidence="15" type="primary">Mo02849</name>
    <name evidence="15" type="ORF">E5Q_02849</name>
</gene>
<feature type="region of interest" description="Disordered" evidence="14">
    <location>
        <begin position="663"/>
        <end position="682"/>
    </location>
</feature>
<sequence length="682" mass="73682">MAVQAAERPLHAFVTFLSSDAYLAGALVTLQSLKEAEGKIPAVDYETVCLVVAEKLRYETIQALQAAFDYVLSVEEIQTKNWSELDLLGRPELAGTLTKLHTWRLVQYRKVIYLDADTLVLRPLSHLFKLKDTFSAAPDSGWPDCFNSGVMVLSPSLDTFASLADMSQQRGTWDGGDQGLLNDFYPDWNRLPFTYNVTPTAHYTYTPAYRRHGQEISVLHFIGQNKPWSASGSRSASSKAYHQRENLRDYNEMVASWFDVFTRHYGSVEPSQVASAIAPKLPSPARHLPANGRQAGVPAANVGPQKPLSPPLVNWDPARASPPKDGAPQMQGTFNDFYENAWDAPSGSGQFFEVPEYGAIPAHLREEYRQSMQASDTTARVFPWESQQPKRASRRFPDDPAGAASTVKSSSPQPQSTTIGNDMTYSSNAWDDMPGIRQYARRLDQQQHPAARSFAPETPAPGKSYARRGSAQAQTANGSSAGKSSANKVAGPGDTYETSSQVSSGDGDDEGAEDEDSPNSTPRLGPSPNDDRPGPPPSNARPYVRRADGSAGSMSRLPTDASAAVSAKSDSADASMLTVNDINQAMSQAQGPGYARTLSSGTDSTVSSNPKRMSHQSKSSSVTSVSPASPATQMPPTVGRVFSDTTDTAHVKKEGLEALQRLVHTMNSQSNSPAAATPQPET</sequence>
<keyword evidence="7" id="KW-0325">Glycoprotein</keyword>
<dbReference type="OMA" id="IMFANAW"/>
<comment type="catalytic activity">
    <reaction evidence="11">
        <text>[1,4-alpha-D-glucosyl](n)-L-tyrosyl-[glycogenin] + UDP-alpha-D-glucose = [1,4-alpha-D-glucosyl](n+1)-L-tyrosyl-[glycogenin] + UDP + H(+)</text>
        <dbReference type="Rhea" id="RHEA:56560"/>
        <dbReference type="Rhea" id="RHEA-COMP:14606"/>
        <dbReference type="Rhea" id="RHEA-COMP:14607"/>
        <dbReference type="ChEBI" id="CHEBI:15378"/>
        <dbReference type="ChEBI" id="CHEBI:58223"/>
        <dbReference type="ChEBI" id="CHEBI:58885"/>
        <dbReference type="ChEBI" id="CHEBI:140574"/>
        <dbReference type="EC" id="2.4.1.186"/>
    </reaction>
</comment>
<dbReference type="FunFam" id="3.90.550.10:FF:000092">
    <property type="entry name" value="Glycogenin 2"/>
    <property type="match status" value="1"/>
</dbReference>
<dbReference type="GO" id="GO:0005737">
    <property type="term" value="C:cytoplasm"/>
    <property type="evidence" value="ECO:0007669"/>
    <property type="project" value="UniProtKB-SubCell"/>
</dbReference>
<dbReference type="InterPro" id="IPR029044">
    <property type="entry name" value="Nucleotide-diphossugar_trans"/>
</dbReference>
<keyword evidence="4" id="KW-0808">Transferase</keyword>
<dbReference type="Proteomes" id="UP000009131">
    <property type="component" value="Unassembled WGS sequence"/>
</dbReference>
<keyword evidence="5" id="KW-0479">Metal-binding</keyword>
<feature type="compositionally biased region" description="Polar residues" evidence="14">
    <location>
        <begin position="577"/>
        <end position="590"/>
    </location>
</feature>
<evidence type="ECO:0000313" key="16">
    <source>
        <dbReference type="Proteomes" id="UP000009131"/>
    </source>
</evidence>
<dbReference type="EC" id="2.4.1.186" evidence="10"/>
<feature type="compositionally biased region" description="Low complexity" evidence="14">
    <location>
        <begin position="619"/>
        <end position="632"/>
    </location>
</feature>
<comment type="function">
    <text evidence="13">Self-glucosylating initiator of glycogen synthesis. It catalyzes the formation of a short alpha (1,4)-glucosyl chain covalently attached via a glucose 1-O-tyrosyl linkage to internal tyrosine residues and these chains act as primers for the elongation reaction catalyzed by glycogen synthase.</text>
</comment>
<dbReference type="SUPFAM" id="SSF53448">
    <property type="entry name" value="Nucleotide-diphospho-sugar transferases"/>
    <property type="match status" value="1"/>
</dbReference>
<dbReference type="Pfam" id="PF01501">
    <property type="entry name" value="Glyco_transf_8"/>
    <property type="match status" value="1"/>
</dbReference>
<evidence type="ECO:0000256" key="9">
    <source>
        <dbReference type="ARBA" id="ARBA00038162"/>
    </source>
</evidence>
<name>G7E025_MIXOS</name>
<organism evidence="15 16">
    <name type="scientific">Mixia osmundae (strain CBS 9802 / IAM 14324 / JCM 22182 / KY 12970)</name>
    <dbReference type="NCBI Taxonomy" id="764103"/>
    <lineage>
        <taxon>Eukaryota</taxon>
        <taxon>Fungi</taxon>
        <taxon>Dikarya</taxon>
        <taxon>Basidiomycota</taxon>
        <taxon>Pucciniomycotina</taxon>
        <taxon>Mixiomycetes</taxon>
        <taxon>Mixiales</taxon>
        <taxon>Mixiaceae</taxon>
        <taxon>Mixia</taxon>
    </lineage>
</organism>
<proteinExistence type="inferred from homology"/>
<keyword evidence="16" id="KW-1185">Reference proteome</keyword>
<dbReference type="RefSeq" id="XP_014570808.1">
    <property type="nucleotide sequence ID" value="XM_014715322.1"/>
</dbReference>
<feature type="compositionally biased region" description="Low complexity" evidence="14">
    <location>
        <begin position="560"/>
        <end position="575"/>
    </location>
</feature>
<evidence type="ECO:0000256" key="14">
    <source>
        <dbReference type="SAM" id="MobiDB-lite"/>
    </source>
</evidence>
<comment type="cofactor">
    <cofactor evidence="1">
        <name>Mn(2+)</name>
        <dbReference type="ChEBI" id="CHEBI:29035"/>
    </cofactor>
</comment>
<evidence type="ECO:0000256" key="11">
    <source>
        <dbReference type="ARBA" id="ARBA00050886"/>
    </source>
</evidence>
<evidence type="ECO:0000256" key="6">
    <source>
        <dbReference type="ARBA" id="ARBA00023056"/>
    </source>
</evidence>
<dbReference type="InParanoid" id="G7E025"/>
<feature type="compositionally biased region" description="Acidic residues" evidence="14">
    <location>
        <begin position="506"/>
        <end position="517"/>
    </location>
</feature>
<dbReference type="EMBL" id="BABT02000076">
    <property type="protein sequence ID" value="GAA96185.1"/>
    <property type="molecule type" value="Genomic_DNA"/>
</dbReference>
<dbReference type="eggNOG" id="KOG1950">
    <property type="taxonomic scope" value="Eukaryota"/>
</dbReference>
<evidence type="ECO:0000256" key="5">
    <source>
        <dbReference type="ARBA" id="ARBA00022723"/>
    </source>
</evidence>
<evidence type="ECO:0000256" key="4">
    <source>
        <dbReference type="ARBA" id="ARBA00022679"/>
    </source>
</evidence>
<evidence type="ECO:0000256" key="8">
    <source>
        <dbReference type="ARBA" id="ARBA00023211"/>
    </source>
</evidence>
<accession>G7E025</accession>
<comment type="subcellular location">
    <subcellularLocation>
        <location evidence="2">Cytoplasm</location>
    </subcellularLocation>
</comment>